<organism evidence="3 4">
    <name type="scientific">Australozyma saopauloensis</name>
    <dbReference type="NCBI Taxonomy" id="291208"/>
    <lineage>
        <taxon>Eukaryota</taxon>
        <taxon>Fungi</taxon>
        <taxon>Dikarya</taxon>
        <taxon>Ascomycota</taxon>
        <taxon>Saccharomycotina</taxon>
        <taxon>Pichiomycetes</taxon>
        <taxon>Metschnikowiaceae</taxon>
        <taxon>Australozyma</taxon>
    </lineage>
</organism>
<evidence type="ECO:0000256" key="1">
    <source>
        <dbReference type="ARBA" id="ARBA00034127"/>
    </source>
</evidence>
<dbReference type="Gene3D" id="1.20.1440.170">
    <property type="entry name" value="Translation machinery-associated protein 16-like"/>
    <property type="match status" value="1"/>
</dbReference>
<keyword evidence="4" id="KW-1185">Reference proteome</keyword>
<dbReference type="PANTHER" id="PTHR13349:SF2">
    <property type="entry name" value="TRANSLATION MACHINERY-ASSOCIATED PROTEIN 16"/>
    <property type="match status" value="1"/>
</dbReference>
<evidence type="ECO:0000256" key="2">
    <source>
        <dbReference type="SAM" id="MobiDB-lite"/>
    </source>
</evidence>
<dbReference type="Pfam" id="PF11176">
    <property type="entry name" value="Tma16"/>
    <property type="match status" value="1"/>
</dbReference>
<proteinExistence type="inferred from homology"/>
<dbReference type="RefSeq" id="XP_062879181.1">
    <property type="nucleotide sequence ID" value="XM_063023111.1"/>
</dbReference>
<dbReference type="InterPro" id="IPR038356">
    <property type="entry name" value="Tma16_sf"/>
</dbReference>
<dbReference type="AlphaFoldDB" id="A0AAX4HFZ1"/>
<feature type="compositionally biased region" description="Basic residues" evidence="2">
    <location>
        <begin position="1"/>
        <end position="15"/>
    </location>
</feature>
<dbReference type="KEGG" id="asau:88175224"/>
<dbReference type="EMBL" id="CP138898">
    <property type="protein sequence ID" value="WPK26802.1"/>
    <property type="molecule type" value="Genomic_DNA"/>
</dbReference>
<sequence length="181" mass="21332">MPISKSLHKVSKKLSKQSSGSLHVKGRKFKQLNRATERDIKLKLKKHRFAEQKNHELLYYLFVQEYINEIPDKSSFTIDDMRHIIETYINRNDEELEEFEKERRPGRPMTNKHQIKVEKKKHDEHLFQTGYRIPDLTDVLTVTRLRNWNGTSGSASSWKWKLVSKSDATDATTAENDTEMS</sequence>
<evidence type="ECO:0008006" key="5">
    <source>
        <dbReference type="Google" id="ProtNLM"/>
    </source>
</evidence>
<name>A0AAX4HFZ1_9ASCO</name>
<reference evidence="3 4" key="1">
    <citation type="submission" date="2023-10" db="EMBL/GenBank/DDBJ databases">
        <title>Draft Genome Sequence of Candida saopaulonensis from a very Premature Infant with Sepsis.</title>
        <authorList>
            <person name="Ning Y."/>
            <person name="Dai R."/>
            <person name="Xiao M."/>
            <person name="Xu Y."/>
            <person name="Yan Q."/>
            <person name="Zhang L."/>
        </authorList>
    </citation>
    <scope>NUCLEOTIDE SEQUENCE [LARGE SCALE GENOMIC DNA]</scope>
    <source>
        <strain evidence="3 4">19XY460</strain>
    </source>
</reference>
<feature type="region of interest" description="Disordered" evidence="2">
    <location>
        <begin position="1"/>
        <end position="24"/>
    </location>
</feature>
<dbReference type="InterPro" id="IPR021346">
    <property type="entry name" value="Tma16"/>
</dbReference>
<dbReference type="Proteomes" id="UP001338582">
    <property type="component" value="Chromosome 5"/>
</dbReference>
<dbReference type="PANTHER" id="PTHR13349">
    <property type="entry name" value="TRANSLATION MACHINERY-ASSOCIATED PROTEIN 16"/>
    <property type="match status" value="1"/>
</dbReference>
<protein>
    <recommendedName>
        <fullName evidence="5">Translation machinery-associated protein 16</fullName>
    </recommendedName>
</protein>
<dbReference type="GO" id="GO:0005634">
    <property type="term" value="C:nucleus"/>
    <property type="evidence" value="ECO:0007669"/>
    <property type="project" value="TreeGrafter"/>
</dbReference>
<evidence type="ECO:0000313" key="4">
    <source>
        <dbReference type="Proteomes" id="UP001338582"/>
    </source>
</evidence>
<accession>A0AAX4HFZ1</accession>
<dbReference type="GeneID" id="88175224"/>
<comment type="similarity">
    <text evidence="1">Belongs to the TMA16 family.</text>
</comment>
<gene>
    <name evidence="3" type="ORF">PUMCH_004163</name>
</gene>
<evidence type="ECO:0000313" key="3">
    <source>
        <dbReference type="EMBL" id="WPK26802.1"/>
    </source>
</evidence>